<reference evidence="13 14" key="1">
    <citation type="submission" date="2016-09" db="EMBL/GenBank/DDBJ databases">
        <title>The draft genome of Dichanthelium oligosanthes: A C3 panicoid grass species.</title>
        <authorList>
            <person name="Studer A.J."/>
            <person name="Schnable J.C."/>
            <person name="Brutnell T.P."/>
        </authorList>
    </citation>
    <scope>NUCLEOTIDE SEQUENCE [LARGE SCALE GENOMIC DNA]</scope>
    <source>
        <strain evidence="14">cv. Kellogg 1175</strain>
        <tissue evidence="13">Leaf</tissue>
    </source>
</reference>
<keyword evidence="6" id="KW-0132">Cell division</keyword>
<proteinExistence type="inferred from homology"/>
<keyword evidence="7" id="KW-0493">Microtubule</keyword>
<name>A0A1E5VJH1_9POAL</name>
<evidence type="ECO:0000256" key="12">
    <source>
        <dbReference type="ARBA" id="ARBA00023328"/>
    </source>
</evidence>
<evidence type="ECO:0000256" key="9">
    <source>
        <dbReference type="ARBA" id="ARBA00022838"/>
    </source>
</evidence>
<keyword evidence="14" id="KW-1185">Reference proteome</keyword>
<dbReference type="STRING" id="888268.A0A1E5VJH1"/>
<dbReference type="GO" id="GO:0000278">
    <property type="term" value="P:mitotic cell cycle"/>
    <property type="evidence" value="ECO:0007669"/>
    <property type="project" value="TreeGrafter"/>
</dbReference>
<comment type="similarity">
    <text evidence="3">Belongs to the SKA3 family.</text>
</comment>
<dbReference type="GO" id="GO:0005876">
    <property type="term" value="C:spindle microtubule"/>
    <property type="evidence" value="ECO:0007669"/>
    <property type="project" value="TreeGrafter"/>
</dbReference>
<evidence type="ECO:0000313" key="13">
    <source>
        <dbReference type="EMBL" id="OEL25280.1"/>
    </source>
</evidence>
<dbReference type="EMBL" id="LWDX02037604">
    <property type="protein sequence ID" value="OEL25280.1"/>
    <property type="molecule type" value="Genomic_DNA"/>
</dbReference>
<evidence type="ECO:0000256" key="11">
    <source>
        <dbReference type="ARBA" id="ARBA00023306"/>
    </source>
</evidence>
<sequence>RFGESLKSLGFSDACLATLSSEATDYGETPKELYNPKSVDEGKKIMTEAELIGPQNERKDQGNSFKEMIRASKEDYEQLPPYMQSLASWEELQEGISKLNSYFGGDKAQGSVALNQDYVGDIGLGRKGRAYLLMLLRLNQLTMEKVDGSTIYTLRKDHL</sequence>
<gene>
    <name evidence="13" type="ORF">BAE44_0013701</name>
</gene>
<dbReference type="PANTHER" id="PTHR48118:SF1">
    <property type="entry name" value="SPINDLE AND KINETOCHORE-ASSOCIATED PROTEIN 3"/>
    <property type="match status" value="1"/>
</dbReference>
<evidence type="ECO:0000256" key="1">
    <source>
        <dbReference type="ARBA" id="ARBA00004186"/>
    </source>
</evidence>
<evidence type="ECO:0000313" key="14">
    <source>
        <dbReference type="Proteomes" id="UP000095767"/>
    </source>
</evidence>
<evidence type="ECO:0000256" key="8">
    <source>
        <dbReference type="ARBA" id="ARBA00022776"/>
    </source>
</evidence>
<keyword evidence="4" id="KW-0158">Chromosome</keyword>
<accession>A0A1E5VJH1</accession>
<comment type="caution">
    <text evidence="13">The sequence shown here is derived from an EMBL/GenBank/DDBJ whole genome shotgun (WGS) entry which is preliminary data.</text>
</comment>
<dbReference type="GO" id="GO:0051301">
    <property type="term" value="P:cell division"/>
    <property type="evidence" value="ECO:0007669"/>
    <property type="project" value="UniProtKB-KW"/>
</dbReference>
<dbReference type="GO" id="GO:0007059">
    <property type="term" value="P:chromosome segregation"/>
    <property type="evidence" value="ECO:0007669"/>
    <property type="project" value="InterPro"/>
</dbReference>
<dbReference type="PANTHER" id="PTHR48118">
    <property type="entry name" value="SPINDLE AND KINETOCHORE-ASSOCIATED PROTEIN 3"/>
    <property type="match status" value="1"/>
</dbReference>
<keyword evidence="11" id="KW-0131">Cell cycle</keyword>
<dbReference type="OrthoDB" id="552789at2759"/>
<comment type="subcellular location">
    <subcellularLocation>
        <location evidence="2">Chromosome</location>
        <location evidence="2">Centromere</location>
        <location evidence="2">Kinetochore</location>
    </subcellularLocation>
    <subcellularLocation>
        <location evidence="1">Cytoplasm</location>
        <location evidence="1">Cytoskeleton</location>
        <location evidence="1">Spindle</location>
    </subcellularLocation>
</comment>
<keyword evidence="12" id="KW-0137">Centromere</keyword>
<keyword evidence="9" id="KW-0995">Kinetochore</keyword>
<feature type="non-terminal residue" evidence="13">
    <location>
        <position position="1"/>
    </location>
</feature>
<evidence type="ECO:0000256" key="10">
    <source>
        <dbReference type="ARBA" id="ARBA00023212"/>
    </source>
</evidence>
<evidence type="ECO:0000256" key="7">
    <source>
        <dbReference type="ARBA" id="ARBA00022701"/>
    </source>
</evidence>
<dbReference type="AlphaFoldDB" id="A0A1E5VJH1"/>
<keyword evidence="8" id="KW-0498">Mitosis</keyword>
<keyword evidence="5" id="KW-0963">Cytoplasm</keyword>
<dbReference type="Proteomes" id="UP000095767">
    <property type="component" value="Unassembled WGS sequence"/>
</dbReference>
<dbReference type="GO" id="GO:0000940">
    <property type="term" value="C:outer kinetochore"/>
    <property type="evidence" value="ECO:0007669"/>
    <property type="project" value="InterPro"/>
</dbReference>
<organism evidence="13 14">
    <name type="scientific">Dichanthelium oligosanthes</name>
    <dbReference type="NCBI Taxonomy" id="888268"/>
    <lineage>
        <taxon>Eukaryota</taxon>
        <taxon>Viridiplantae</taxon>
        <taxon>Streptophyta</taxon>
        <taxon>Embryophyta</taxon>
        <taxon>Tracheophyta</taxon>
        <taxon>Spermatophyta</taxon>
        <taxon>Magnoliopsida</taxon>
        <taxon>Liliopsida</taxon>
        <taxon>Poales</taxon>
        <taxon>Poaceae</taxon>
        <taxon>PACMAD clade</taxon>
        <taxon>Panicoideae</taxon>
        <taxon>Panicodae</taxon>
        <taxon>Paniceae</taxon>
        <taxon>Dichantheliinae</taxon>
        <taxon>Dichanthelium</taxon>
    </lineage>
</organism>
<dbReference type="InterPro" id="IPR033341">
    <property type="entry name" value="SKA3"/>
</dbReference>
<keyword evidence="10" id="KW-0206">Cytoskeleton</keyword>
<protein>
    <submittedName>
        <fullName evidence="13">Uncharacterized protein</fullName>
    </submittedName>
</protein>
<evidence type="ECO:0000256" key="3">
    <source>
        <dbReference type="ARBA" id="ARBA00007716"/>
    </source>
</evidence>
<evidence type="ECO:0000256" key="4">
    <source>
        <dbReference type="ARBA" id="ARBA00022454"/>
    </source>
</evidence>
<evidence type="ECO:0000256" key="5">
    <source>
        <dbReference type="ARBA" id="ARBA00022490"/>
    </source>
</evidence>
<evidence type="ECO:0000256" key="2">
    <source>
        <dbReference type="ARBA" id="ARBA00004629"/>
    </source>
</evidence>
<evidence type="ECO:0000256" key="6">
    <source>
        <dbReference type="ARBA" id="ARBA00022618"/>
    </source>
</evidence>